<dbReference type="InterPro" id="IPR001640">
    <property type="entry name" value="Lgt"/>
</dbReference>
<dbReference type="HAMAP" id="MF_01147">
    <property type="entry name" value="Lgt"/>
    <property type="match status" value="1"/>
</dbReference>
<dbReference type="UniPathway" id="UPA00664"/>
<evidence type="ECO:0000313" key="9">
    <source>
        <dbReference type="EMBL" id="SEV91666.1"/>
    </source>
</evidence>
<dbReference type="NCBIfam" id="TIGR00544">
    <property type="entry name" value="lgt"/>
    <property type="match status" value="1"/>
</dbReference>
<dbReference type="Pfam" id="PF01790">
    <property type="entry name" value="LGT"/>
    <property type="match status" value="1"/>
</dbReference>
<dbReference type="GO" id="GO:0008961">
    <property type="term" value="F:phosphatidylglycerol-prolipoprotein diacylglyceryl transferase activity"/>
    <property type="evidence" value="ECO:0007669"/>
    <property type="project" value="UniProtKB-UniRule"/>
</dbReference>
<evidence type="ECO:0000256" key="1">
    <source>
        <dbReference type="ARBA" id="ARBA00007150"/>
    </source>
</evidence>
<dbReference type="EC" id="2.5.1.145" evidence="7"/>
<evidence type="ECO:0000256" key="5">
    <source>
        <dbReference type="ARBA" id="ARBA00022989"/>
    </source>
</evidence>
<comment type="function">
    <text evidence="7">Catalyzes the transfer of the diacylglyceryl group from phosphatidylglycerol to the sulfhydryl group of the N-terminal cysteine of a prolipoprotein, the first step in the formation of mature lipoproteins.</text>
</comment>
<protein>
    <recommendedName>
        <fullName evidence="7">Phosphatidylglycerol--prolipoprotein diacylglyceryl transferase</fullName>
        <ecNumber evidence="7">2.5.1.145</ecNumber>
    </recommendedName>
</protein>
<evidence type="ECO:0000256" key="3">
    <source>
        <dbReference type="ARBA" id="ARBA00022679"/>
    </source>
</evidence>
<feature type="binding site" evidence="7">
    <location>
        <position position="146"/>
    </location>
    <ligand>
        <name>a 1,2-diacyl-sn-glycero-3-phospho-(1'-sn-glycerol)</name>
        <dbReference type="ChEBI" id="CHEBI:64716"/>
    </ligand>
</feature>
<dbReference type="PANTHER" id="PTHR30589:SF0">
    <property type="entry name" value="PHOSPHATIDYLGLYCEROL--PROLIPOPROTEIN DIACYLGLYCERYL TRANSFERASE"/>
    <property type="match status" value="1"/>
</dbReference>
<dbReference type="STRING" id="99656.SAMN05421659_102115"/>
<evidence type="ECO:0000313" key="10">
    <source>
        <dbReference type="Proteomes" id="UP000199701"/>
    </source>
</evidence>
<feature type="transmembrane region" description="Helical" evidence="7">
    <location>
        <begin position="28"/>
        <end position="48"/>
    </location>
</feature>
<evidence type="ECO:0000256" key="8">
    <source>
        <dbReference type="SAM" id="MobiDB-lite"/>
    </source>
</evidence>
<dbReference type="Proteomes" id="UP000199701">
    <property type="component" value="Unassembled WGS sequence"/>
</dbReference>
<sequence length="367" mass="41705">MSNTTIRFPNLNFEVHPGKSIEVFGIELAFYGMIIGLAMMVGVIIAYYEAKRTNQNVEDYLDFTIWTLIMAIVGARLYYVIFEWDYYGQHLLQIVTGIRDGGLAIYGGIIASLITLFIFTKIKKLNFWLMADTAVLGLVVGQIIGRWGNFFNREAFGGYTNSIFAMQIPVSEANGVTKDLLMNSYLYEGQSFIQVHPTFLYEGIWNLGLFILLMAYRKHKKFNGEVFALYLIGYGVGRAWIEGLRTDQLILPFFKVPVSQVLSIILVFAAIAFIAFNRIQLTRKSIAVVSLATGTRVEDTVELDEETEESDNESEESDDESEEAEEAEEAEEIEELEKIEDSEDKIELTETDELENYDTGFKNNIKK</sequence>
<gene>
    <name evidence="7" type="primary">lgt</name>
    <name evidence="9" type="ORF">SAMN05421659_102115</name>
</gene>
<comment type="pathway">
    <text evidence="7">Protein modification; lipoprotein biosynthesis (diacylglyceryl transfer).</text>
</comment>
<feature type="transmembrane region" description="Helical" evidence="7">
    <location>
        <begin position="222"/>
        <end position="241"/>
    </location>
</feature>
<dbReference type="GO" id="GO:0042158">
    <property type="term" value="P:lipoprotein biosynthetic process"/>
    <property type="evidence" value="ECO:0007669"/>
    <property type="project" value="UniProtKB-UniRule"/>
</dbReference>
<feature type="region of interest" description="Disordered" evidence="8">
    <location>
        <begin position="299"/>
        <end position="367"/>
    </location>
</feature>
<keyword evidence="6 7" id="KW-0472">Membrane</keyword>
<evidence type="ECO:0000256" key="4">
    <source>
        <dbReference type="ARBA" id="ARBA00022692"/>
    </source>
</evidence>
<keyword evidence="5 7" id="KW-1133">Transmembrane helix</keyword>
<keyword evidence="4 7" id="KW-0812">Transmembrane</keyword>
<organism evidence="9 10">
    <name type="scientific">[Clostridium] fimetarium</name>
    <dbReference type="NCBI Taxonomy" id="99656"/>
    <lineage>
        <taxon>Bacteria</taxon>
        <taxon>Bacillati</taxon>
        <taxon>Bacillota</taxon>
        <taxon>Clostridia</taxon>
        <taxon>Lachnospirales</taxon>
        <taxon>Lachnospiraceae</taxon>
    </lineage>
</organism>
<evidence type="ECO:0000256" key="7">
    <source>
        <dbReference type="HAMAP-Rule" id="MF_01147"/>
    </source>
</evidence>
<dbReference type="EMBL" id="FOJI01000002">
    <property type="protein sequence ID" value="SEV91666.1"/>
    <property type="molecule type" value="Genomic_DNA"/>
</dbReference>
<feature type="transmembrane region" description="Helical" evidence="7">
    <location>
        <begin position="101"/>
        <end position="120"/>
    </location>
</feature>
<dbReference type="PROSITE" id="PS01311">
    <property type="entry name" value="LGT"/>
    <property type="match status" value="1"/>
</dbReference>
<feature type="transmembrane region" description="Helical" evidence="7">
    <location>
        <begin position="60"/>
        <end position="81"/>
    </location>
</feature>
<feature type="transmembrane region" description="Helical" evidence="7">
    <location>
        <begin position="198"/>
        <end position="215"/>
    </location>
</feature>
<evidence type="ECO:0000256" key="6">
    <source>
        <dbReference type="ARBA" id="ARBA00023136"/>
    </source>
</evidence>
<reference evidence="9 10" key="1">
    <citation type="submission" date="2016-10" db="EMBL/GenBank/DDBJ databases">
        <authorList>
            <person name="de Groot N.N."/>
        </authorList>
    </citation>
    <scope>NUCLEOTIDE SEQUENCE [LARGE SCALE GENOMIC DNA]</scope>
    <source>
        <strain evidence="9 10">DSM 9179</strain>
    </source>
</reference>
<keyword evidence="10" id="KW-1185">Reference proteome</keyword>
<feature type="transmembrane region" description="Helical" evidence="7">
    <location>
        <begin position="127"/>
        <end position="145"/>
    </location>
</feature>
<dbReference type="RefSeq" id="WP_092450447.1">
    <property type="nucleotide sequence ID" value="NZ_FOJI01000002.1"/>
</dbReference>
<proteinExistence type="inferred from homology"/>
<comment type="catalytic activity">
    <reaction evidence="7">
        <text>L-cysteinyl-[prolipoprotein] + a 1,2-diacyl-sn-glycero-3-phospho-(1'-sn-glycerol) = an S-1,2-diacyl-sn-glyceryl-L-cysteinyl-[prolipoprotein] + sn-glycerol 1-phosphate + H(+)</text>
        <dbReference type="Rhea" id="RHEA:56712"/>
        <dbReference type="Rhea" id="RHEA-COMP:14679"/>
        <dbReference type="Rhea" id="RHEA-COMP:14680"/>
        <dbReference type="ChEBI" id="CHEBI:15378"/>
        <dbReference type="ChEBI" id="CHEBI:29950"/>
        <dbReference type="ChEBI" id="CHEBI:57685"/>
        <dbReference type="ChEBI" id="CHEBI:64716"/>
        <dbReference type="ChEBI" id="CHEBI:140658"/>
        <dbReference type="EC" id="2.5.1.145"/>
    </reaction>
</comment>
<feature type="compositionally biased region" description="Acidic residues" evidence="8">
    <location>
        <begin position="300"/>
        <end position="356"/>
    </location>
</feature>
<keyword evidence="9" id="KW-0449">Lipoprotein</keyword>
<dbReference type="GO" id="GO:0005886">
    <property type="term" value="C:plasma membrane"/>
    <property type="evidence" value="ECO:0007669"/>
    <property type="project" value="UniProtKB-SubCell"/>
</dbReference>
<keyword evidence="2 7" id="KW-1003">Cell membrane</keyword>
<comment type="similarity">
    <text evidence="1 7">Belongs to the Lgt family.</text>
</comment>
<evidence type="ECO:0000256" key="2">
    <source>
        <dbReference type="ARBA" id="ARBA00022475"/>
    </source>
</evidence>
<feature type="transmembrane region" description="Helical" evidence="7">
    <location>
        <begin position="253"/>
        <end position="276"/>
    </location>
</feature>
<accession>A0A1I0MTS2</accession>
<comment type="subcellular location">
    <subcellularLocation>
        <location evidence="7">Cell membrane</location>
        <topology evidence="7">Multi-pass membrane protein</topology>
    </subcellularLocation>
</comment>
<name>A0A1I0MTS2_9FIRM</name>
<keyword evidence="3 7" id="KW-0808">Transferase</keyword>
<dbReference type="AlphaFoldDB" id="A0A1I0MTS2"/>
<dbReference type="PANTHER" id="PTHR30589">
    <property type="entry name" value="PROLIPOPROTEIN DIACYLGLYCERYL TRANSFERASE"/>
    <property type="match status" value="1"/>
</dbReference>